<dbReference type="Gene3D" id="3.30.70.100">
    <property type="match status" value="1"/>
</dbReference>
<dbReference type="InterPro" id="IPR011008">
    <property type="entry name" value="Dimeric_a/b-barrel"/>
</dbReference>
<keyword evidence="2" id="KW-1185">Reference proteome</keyword>
<accession>A0ABX2JLB4</accession>
<evidence type="ECO:0000313" key="1">
    <source>
        <dbReference type="EMBL" id="NTS64630.1"/>
    </source>
</evidence>
<gene>
    <name evidence="1" type="ORF">HRV97_05615</name>
</gene>
<dbReference type="EMBL" id="JABULH010000002">
    <property type="protein sequence ID" value="NTS64630.1"/>
    <property type="molecule type" value="Genomic_DNA"/>
</dbReference>
<dbReference type="Proteomes" id="UP000621447">
    <property type="component" value="Unassembled WGS sequence"/>
</dbReference>
<dbReference type="InterPro" id="IPR009874">
    <property type="entry name" value="DUF1428"/>
</dbReference>
<name>A0ABX2JLB4_9SPHN</name>
<dbReference type="Pfam" id="PF07237">
    <property type="entry name" value="DUF1428"/>
    <property type="match status" value="1"/>
</dbReference>
<comment type="caution">
    <text evidence="1">The sequence shown here is derived from an EMBL/GenBank/DDBJ whole genome shotgun (WGS) entry which is preliminary data.</text>
</comment>
<proteinExistence type="predicted"/>
<dbReference type="PIRSF" id="PIRSF007028">
    <property type="entry name" value="UCP007028"/>
    <property type="match status" value="1"/>
</dbReference>
<dbReference type="SUPFAM" id="SSF54909">
    <property type="entry name" value="Dimeric alpha+beta barrel"/>
    <property type="match status" value="1"/>
</dbReference>
<reference evidence="1 2" key="1">
    <citation type="submission" date="2020-06" db="EMBL/GenBank/DDBJ databases">
        <title>Sphingomonas hominis sp. nov., a member of the Sphingomonas, isolated from the hair of a 22-year-old girl.</title>
        <authorList>
            <person name="Zhang D.-F."/>
            <person name="Cui X.-W."/>
        </authorList>
    </citation>
    <scope>NUCLEOTIDE SEQUENCE [LARGE SCALE GENOMIC DNA]</scope>
    <source>
        <strain evidence="1 2">HHU CXW</strain>
    </source>
</reference>
<dbReference type="RefSeq" id="WP_174192898.1">
    <property type="nucleotide sequence ID" value="NZ_JABULH010000002.1"/>
</dbReference>
<evidence type="ECO:0000313" key="2">
    <source>
        <dbReference type="Proteomes" id="UP000621447"/>
    </source>
</evidence>
<organism evidence="1 2">
    <name type="scientific">Sphingomonas hominis</name>
    <dbReference type="NCBI Taxonomy" id="2741495"/>
    <lineage>
        <taxon>Bacteria</taxon>
        <taxon>Pseudomonadati</taxon>
        <taxon>Pseudomonadota</taxon>
        <taxon>Alphaproteobacteria</taxon>
        <taxon>Sphingomonadales</taxon>
        <taxon>Sphingomonadaceae</taxon>
        <taxon>Sphingomonas</taxon>
    </lineage>
</organism>
<protein>
    <submittedName>
        <fullName evidence="1">DUF1428 domain-containing protein</fullName>
    </submittedName>
</protein>
<sequence>MSYVNDSVTPVPSDARDAYVASAKQAWALLAEYGALEISENWGDKVPSGQHTDFLRAVDLRDDETIVFSWVRWPDRDTAERCEAAMQNDHRFGALPMPFDGTRMIYGGFTNLFTARADDTPPR</sequence>